<keyword evidence="3" id="KW-1185">Reference proteome</keyword>
<reference evidence="2 3" key="1">
    <citation type="submission" date="2024-01" db="EMBL/GenBank/DDBJ databases">
        <title>Complete genome of Cladobotryum mycophilum ATHUM6906.</title>
        <authorList>
            <person name="Christinaki A.C."/>
            <person name="Myridakis A.I."/>
            <person name="Kouvelis V.N."/>
        </authorList>
    </citation>
    <scope>NUCLEOTIDE SEQUENCE [LARGE SCALE GENOMIC DNA]</scope>
    <source>
        <strain evidence="2 3">ATHUM6906</strain>
    </source>
</reference>
<feature type="signal peptide" evidence="1">
    <location>
        <begin position="1"/>
        <end position="17"/>
    </location>
</feature>
<evidence type="ECO:0000256" key="1">
    <source>
        <dbReference type="SAM" id="SignalP"/>
    </source>
</evidence>
<feature type="chain" id="PRO_5046972984" evidence="1">
    <location>
        <begin position="18"/>
        <end position="133"/>
    </location>
</feature>
<sequence>MKLSVIVKALFVQAALAAPSGGEIVPRGAAFDKCINEGASEIAATCEQSLPELHDCLEEFKDNLAVRVLPRLANVTPKSLRFDKVMKAFNVIRIPLNECADARQIDREERNKALAPFIGAWSYMISKGCPSMD</sequence>
<evidence type="ECO:0000313" key="3">
    <source>
        <dbReference type="Proteomes" id="UP001338125"/>
    </source>
</evidence>
<protein>
    <submittedName>
        <fullName evidence="2">Uncharacterized protein</fullName>
    </submittedName>
</protein>
<organism evidence="2 3">
    <name type="scientific">Cladobotryum mycophilum</name>
    <dbReference type="NCBI Taxonomy" id="491253"/>
    <lineage>
        <taxon>Eukaryota</taxon>
        <taxon>Fungi</taxon>
        <taxon>Dikarya</taxon>
        <taxon>Ascomycota</taxon>
        <taxon>Pezizomycotina</taxon>
        <taxon>Sordariomycetes</taxon>
        <taxon>Hypocreomycetidae</taxon>
        <taxon>Hypocreales</taxon>
        <taxon>Hypocreaceae</taxon>
        <taxon>Cladobotryum</taxon>
    </lineage>
</organism>
<comment type="caution">
    <text evidence="2">The sequence shown here is derived from an EMBL/GenBank/DDBJ whole genome shotgun (WGS) entry which is preliminary data.</text>
</comment>
<evidence type="ECO:0000313" key="2">
    <source>
        <dbReference type="EMBL" id="KAK5988460.1"/>
    </source>
</evidence>
<gene>
    <name evidence="2" type="ORF">PT974_09943</name>
</gene>
<proteinExistence type="predicted"/>
<dbReference type="Proteomes" id="UP001338125">
    <property type="component" value="Unassembled WGS sequence"/>
</dbReference>
<dbReference type="EMBL" id="JAVFKD010000015">
    <property type="protein sequence ID" value="KAK5988460.1"/>
    <property type="molecule type" value="Genomic_DNA"/>
</dbReference>
<name>A0ABR0S9L3_9HYPO</name>
<accession>A0ABR0S9L3</accession>
<keyword evidence="1" id="KW-0732">Signal</keyword>